<sequence>MQKKSSYSKIVAGTMTWGAWGKQFSKREMAELMQHCLEIGITTFDHADIYGDYTNEADFGKAFSESGISREKIQLISKCGIQFDAKGRQNRVKHYEYSKAYIITSVERSLRLLQTDYLDMLLLHRPSPLMHPDEIGEAITRLQKEGKLIDFGVSNFNPSQVALLEKAVPVTSNQVEFSLTQNNVMYDGTLDDCIINKRLAMSWSPLGTYFRENNTVSERITKAIEPLSVNYNCTVDQLLLAWVLKHPAQVCPVVGTTTKSRLEAAIKATEINLDLQDWFILLEASNGNEVP</sequence>
<dbReference type="AlphaFoldDB" id="A0A0F9RPT8"/>
<dbReference type="InterPro" id="IPR036812">
    <property type="entry name" value="NAD(P)_OxRdtase_dom_sf"/>
</dbReference>
<evidence type="ECO:0000313" key="2">
    <source>
        <dbReference type="EMBL" id="KKN26981.1"/>
    </source>
</evidence>
<dbReference type="Pfam" id="PF00248">
    <property type="entry name" value="Aldo_ket_red"/>
    <property type="match status" value="1"/>
</dbReference>
<organism evidence="2">
    <name type="scientific">marine sediment metagenome</name>
    <dbReference type="NCBI Taxonomy" id="412755"/>
    <lineage>
        <taxon>unclassified sequences</taxon>
        <taxon>metagenomes</taxon>
        <taxon>ecological metagenomes</taxon>
    </lineage>
</organism>
<reference evidence="2" key="1">
    <citation type="journal article" date="2015" name="Nature">
        <title>Complex archaea that bridge the gap between prokaryotes and eukaryotes.</title>
        <authorList>
            <person name="Spang A."/>
            <person name="Saw J.H."/>
            <person name="Jorgensen S.L."/>
            <person name="Zaremba-Niedzwiedzka K."/>
            <person name="Martijn J."/>
            <person name="Lind A.E."/>
            <person name="van Eijk R."/>
            <person name="Schleper C."/>
            <person name="Guy L."/>
            <person name="Ettema T.J."/>
        </authorList>
    </citation>
    <scope>NUCLEOTIDE SEQUENCE</scope>
</reference>
<evidence type="ECO:0000259" key="1">
    <source>
        <dbReference type="Pfam" id="PF00248"/>
    </source>
</evidence>
<dbReference type="Gene3D" id="3.20.20.100">
    <property type="entry name" value="NADP-dependent oxidoreductase domain"/>
    <property type="match status" value="1"/>
</dbReference>
<dbReference type="PANTHER" id="PTHR43364">
    <property type="entry name" value="NADH-SPECIFIC METHYLGLYOXAL REDUCTASE-RELATED"/>
    <property type="match status" value="1"/>
</dbReference>
<comment type="caution">
    <text evidence="2">The sequence shown here is derived from an EMBL/GenBank/DDBJ whole genome shotgun (WGS) entry which is preliminary data.</text>
</comment>
<accession>A0A0F9RPT8</accession>
<name>A0A0F9RPT8_9ZZZZ</name>
<dbReference type="PANTHER" id="PTHR43364:SF1">
    <property type="entry name" value="OXIDOREDUCTASE YDHF"/>
    <property type="match status" value="1"/>
</dbReference>
<proteinExistence type="predicted"/>
<dbReference type="InterPro" id="IPR050523">
    <property type="entry name" value="AKR_Detox_Biosynth"/>
</dbReference>
<dbReference type="EMBL" id="LAZR01002678">
    <property type="protein sequence ID" value="KKN26981.1"/>
    <property type="molecule type" value="Genomic_DNA"/>
</dbReference>
<protein>
    <recommendedName>
        <fullName evidence="1">NADP-dependent oxidoreductase domain-containing protein</fullName>
    </recommendedName>
</protein>
<gene>
    <name evidence="2" type="ORF">LCGC14_0869320</name>
</gene>
<dbReference type="SUPFAM" id="SSF51430">
    <property type="entry name" value="NAD(P)-linked oxidoreductase"/>
    <property type="match status" value="1"/>
</dbReference>
<dbReference type="InterPro" id="IPR023210">
    <property type="entry name" value="NADP_OxRdtase_dom"/>
</dbReference>
<dbReference type="GO" id="GO:0005829">
    <property type="term" value="C:cytosol"/>
    <property type="evidence" value="ECO:0007669"/>
    <property type="project" value="TreeGrafter"/>
</dbReference>
<feature type="domain" description="NADP-dependent oxidoreductase" evidence="1">
    <location>
        <begin position="9"/>
        <end position="278"/>
    </location>
</feature>